<gene>
    <name evidence="3" type="ORF">OXX778_LOCUS23222</name>
</gene>
<dbReference type="InterPro" id="IPR033116">
    <property type="entry name" value="TRYPSIN_SER"/>
</dbReference>
<dbReference type="Pfam" id="PF00089">
    <property type="entry name" value="Trypsin"/>
    <property type="match status" value="1"/>
</dbReference>
<dbReference type="SMART" id="SM00020">
    <property type="entry name" value="Tryp_SPc"/>
    <property type="match status" value="1"/>
</dbReference>
<dbReference type="Proteomes" id="UP000663879">
    <property type="component" value="Unassembled WGS sequence"/>
</dbReference>
<evidence type="ECO:0000259" key="2">
    <source>
        <dbReference type="PROSITE" id="PS50240"/>
    </source>
</evidence>
<dbReference type="InterPro" id="IPR001314">
    <property type="entry name" value="Peptidase_S1A"/>
</dbReference>
<keyword evidence="1" id="KW-1015">Disulfide bond</keyword>
<comment type="caution">
    <text evidence="3">The sequence shown here is derived from an EMBL/GenBank/DDBJ whole genome shotgun (WGS) entry which is preliminary data.</text>
</comment>
<evidence type="ECO:0000313" key="3">
    <source>
        <dbReference type="EMBL" id="CAF1149285.1"/>
    </source>
</evidence>
<reference evidence="3" key="1">
    <citation type="submission" date="2021-02" db="EMBL/GenBank/DDBJ databases">
        <authorList>
            <person name="Nowell W R."/>
        </authorList>
    </citation>
    <scope>NUCLEOTIDE SEQUENCE</scope>
    <source>
        <strain evidence="3">Ploen Becks lab</strain>
    </source>
</reference>
<dbReference type="InterPro" id="IPR043504">
    <property type="entry name" value="Peptidase_S1_PA_chymotrypsin"/>
</dbReference>
<proteinExistence type="predicted"/>
<dbReference type="PRINTS" id="PR00722">
    <property type="entry name" value="CHYMOTRYPSIN"/>
</dbReference>
<dbReference type="PROSITE" id="PS50240">
    <property type="entry name" value="TRYPSIN_DOM"/>
    <property type="match status" value="1"/>
</dbReference>
<evidence type="ECO:0000256" key="1">
    <source>
        <dbReference type="ARBA" id="ARBA00023157"/>
    </source>
</evidence>
<name>A0A814SJT4_9BILA</name>
<dbReference type="PROSITE" id="PS00135">
    <property type="entry name" value="TRYPSIN_SER"/>
    <property type="match status" value="1"/>
</dbReference>
<dbReference type="Gene3D" id="2.40.10.10">
    <property type="entry name" value="Trypsin-like serine proteases"/>
    <property type="match status" value="1"/>
</dbReference>
<dbReference type="GO" id="GO:0006508">
    <property type="term" value="P:proteolysis"/>
    <property type="evidence" value="ECO:0007669"/>
    <property type="project" value="InterPro"/>
</dbReference>
<organism evidence="3 4">
    <name type="scientific">Brachionus calyciflorus</name>
    <dbReference type="NCBI Taxonomy" id="104777"/>
    <lineage>
        <taxon>Eukaryota</taxon>
        <taxon>Metazoa</taxon>
        <taxon>Spiralia</taxon>
        <taxon>Gnathifera</taxon>
        <taxon>Rotifera</taxon>
        <taxon>Eurotatoria</taxon>
        <taxon>Monogononta</taxon>
        <taxon>Pseudotrocha</taxon>
        <taxon>Ploima</taxon>
        <taxon>Brachionidae</taxon>
        <taxon>Brachionus</taxon>
    </lineage>
</organism>
<dbReference type="CDD" id="cd00190">
    <property type="entry name" value="Tryp_SPc"/>
    <property type="match status" value="1"/>
</dbReference>
<dbReference type="InterPro" id="IPR009003">
    <property type="entry name" value="Peptidase_S1_PA"/>
</dbReference>
<dbReference type="SUPFAM" id="SSF50494">
    <property type="entry name" value="Trypsin-like serine proteases"/>
    <property type="match status" value="1"/>
</dbReference>
<dbReference type="EMBL" id="CAJNOC010011618">
    <property type="protein sequence ID" value="CAF1149285.1"/>
    <property type="molecule type" value="Genomic_DNA"/>
</dbReference>
<dbReference type="PANTHER" id="PTHR24250:SF27">
    <property type="entry name" value="ELASTASE 2 LIKE"/>
    <property type="match status" value="1"/>
</dbReference>
<keyword evidence="4" id="KW-1185">Reference proteome</keyword>
<evidence type="ECO:0000313" key="4">
    <source>
        <dbReference type="Proteomes" id="UP000663879"/>
    </source>
</evidence>
<sequence>MRLAHKLINENSKIINGEISSISKFPFMISLGYLTQTSYFHICGGSIINTNQILSAKHCVSDLGLNYNPDKFYKENGFLLVVVSGTSQIQSSIILNKLKQKEVYKVKKLEYKEKDDISILTLDNYLNFTKSIEKVQIPLSNDSAVLNGKEVIAVGWGVNEKGELSTVLNQANLTVLNGMKLESECEGLHENNYCLKDLSSKKANVCYGDSGGPLLFMENKKWTVYGTASFVFTDQTGNCLNQLPSFYAKLPTSWAWIKISNKFL</sequence>
<accession>A0A814SJT4</accession>
<dbReference type="AlphaFoldDB" id="A0A814SJT4"/>
<feature type="domain" description="Peptidase S1" evidence="2">
    <location>
        <begin position="14"/>
        <end position="262"/>
    </location>
</feature>
<dbReference type="PANTHER" id="PTHR24250">
    <property type="entry name" value="CHYMOTRYPSIN-RELATED"/>
    <property type="match status" value="1"/>
</dbReference>
<dbReference type="OrthoDB" id="60866at2759"/>
<dbReference type="InterPro" id="IPR001254">
    <property type="entry name" value="Trypsin_dom"/>
</dbReference>
<dbReference type="GO" id="GO:0004252">
    <property type="term" value="F:serine-type endopeptidase activity"/>
    <property type="evidence" value="ECO:0007669"/>
    <property type="project" value="InterPro"/>
</dbReference>
<protein>
    <recommendedName>
        <fullName evidence="2">Peptidase S1 domain-containing protein</fullName>
    </recommendedName>
</protein>